<evidence type="ECO:0000256" key="10">
    <source>
        <dbReference type="ARBA" id="ARBA00022786"/>
    </source>
</evidence>
<keyword evidence="17" id="KW-1185">Reference proteome</keyword>
<dbReference type="PANTHER" id="PTHR15710:SF21">
    <property type="entry name" value="E3 UBIQUITIN-PROTEIN LIGASE RNF126"/>
    <property type="match status" value="1"/>
</dbReference>
<evidence type="ECO:0000256" key="8">
    <source>
        <dbReference type="ARBA" id="ARBA00022723"/>
    </source>
</evidence>
<keyword evidence="11" id="KW-0862">Zinc</keyword>
<protein>
    <recommendedName>
        <fullName evidence="5">RING-type E3 ubiquitin transferase</fullName>
        <ecNumber evidence="5">2.3.2.27</ecNumber>
    </recommendedName>
</protein>
<dbReference type="FunFam" id="3.30.40.10:FF:000069">
    <property type="entry name" value="E3 ubiquitin-protein ligase RNF115"/>
    <property type="match status" value="1"/>
</dbReference>
<name>A0AAY5L813_ESOLU</name>
<dbReference type="Ensembl" id="ENSELUT00000097646.1">
    <property type="protein sequence ID" value="ENSELUP00000097309.1"/>
    <property type="gene ID" value="ENSELUG00000036465.1"/>
</dbReference>
<gene>
    <name evidence="16" type="primary">RNF126</name>
</gene>
<evidence type="ECO:0000313" key="16">
    <source>
        <dbReference type="Ensembl" id="ENSELUP00000097309.1"/>
    </source>
</evidence>
<dbReference type="AlphaFoldDB" id="A0AAY5L813"/>
<dbReference type="InterPro" id="IPR039571">
    <property type="entry name" value="RNF126_RING-H2"/>
</dbReference>
<keyword evidence="8" id="KW-0479">Metal-binding</keyword>
<accession>A0AAY5L813</accession>
<keyword evidence="9 13" id="KW-0863">Zinc-finger</keyword>
<evidence type="ECO:0000256" key="5">
    <source>
        <dbReference type="ARBA" id="ARBA00012483"/>
    </source>
</evidence>
<feature type="region of interest" description="Disordered" evidence="14">
    <location>
        <begin position="40"/>
        <end position="64"/>
    </location>
</feature>
<evidence type="ECO:0000259" key="15">
    <source>
        <dbReference type="PROSITE" id="PS50089"/>
    </source>
</evidence>
<feature type="compositionally biased region" description="Polar residues" evidence="14">
    <location>
        <begin position="47"/>
        <end position="62"/>
    </location>
</feature>
<dbReference type="GO" id="GO:0008270">
    <property type="term" value="F:zinc ion binding"/>
    <property type="evidence" value="ECO:0007669"/>
    <property type="project" value="UniProtKB-KW"/>
</dbReference>
<dbReference type="GeneTree" id="ENSGT00940000157113"/>
<dbReference type="Gene3D" id="3.30.40.10">
    <property type="entry name" value="Zinc/RING finger domain, C3HC4 (zinc finger)"/>
    <property type="match status" value="1"/>
</dbReference>
<comment type="catalytic activity">
    <reaction evidence="1">
        <text>S-ubiquitinyl-[E2 ubiquitin-conjugating enzyme]-L-cysteine + [acceptor protein]-L-lysine = [E2 ubiquitin-conjugating enzyme]-L-cysteine + N(6)-ubiquitinyl-[acceptor protein]-L-lysine.</text>
        <dbReference type="EC" id="2.3.2.27"/>
    </reaction>
</comment>
<dbReference type="InterPro" id="IPR001841">
    <property type="entry name" value="Znf_RING"/>
</dbReference>
<keyword evidence="7" id="KW-0808">Transferase</keyword>
<feature type="compositionally biased region" description="Basic and acidic residues" evidence="14">
    <location>
        <begin position="110"/>
        <end position="125"/>
    </location>
</feature>
<feature type="region of interest" description="Disordered" evidence="14">
    <location>
        <begin position="108"/>
        <end position="148"/>
    </location>
</feature>
<evidence type="ECO:0000256" key="14">
    <source>
        <dbReference type="SAM" id="MobiDB-lite"/>
    </source>
</evidence>
<reference evidence="16 17" key="1">
    <citation type="submission" date="2020-02" db="EMBL/GenBank/DDBJ databases">
        <title>Esox lucius (northern pike) genome, fEsoLuc1, primary haplotype.</title>
        <authorList>
            <person name="Myers G."/>
            <person name="Karagic N."/>
            <person name="Meyer A."/>
            <person name="Pippel M."/>
            <person name="Reichard M."/>
            <person name="Winkler S."/>
            <person name="Tracey A."/>
            <person name="Sims Y."/>
            <person name="Howe K."/>
            <person name="Rhie A."/>
            <person name="Formenti G."/>
            <person name="Durbin R."/>
            <person name="Fedrigo O."/>
            <person name="Jarvis E.D."/>
        </authorList>
    </citation>
    <scope>NUCLEOTIDE SEQUENCE [LARGE SCALE GENOMIC DNA]</scope>
</reference>
<dbReference type="SUPFAM" id="SSF57850">
    <property type="entry name" value="RING/U-box"/>
    <property type="match status" value="1"/>
</dbReference>
<dbReference type="InterPro" id="IPR013083">
    <property type="entry name" value="Znf_RING/FYVE/PHD"/>
</dbReference>
<reference evidence="16" key="3">
    <citation type="submission" date="2025-09" db="UniProtKB">
        <authorList>
            <consortium name="Ensembl"/>
        </authorList>
    </citation>
    <scope>IDENTIFICATION</scope>
</reference>
<dbReference type="PROSITE" id="PS50089">
    <property type="entry name" value="ZF_RING_2"/>
    <property type="match status" value="1"/>
</dbReference>
<dbReference type="Pfam" id="PF13639">
    <property type="entry name" value="zf-RING_2"/>
    <property type="match status" value="1"/>
</dbReference>
<evidence type="ECO:0000256" key="12">
    <source>
        <dbReference type="ARBA" id="ARBA00023242"/>
    </source>
</evidence>
<dbReference type="Pfam" id="PF14369">
    <property type="entry name" value="Zn_ribbon_19"/>
    <property type="match status" value="1"/>
</dbReference>
<feature type="compositionally biased region" description="Low complexity" evidence="14">
    <location>
        <begin position="300"/>
        <end position="321"/>
    </location>
</feature>
<keyword evidence="10" id="KW-0833">Ubl conjugation pathway</keyword>
<sequence>MAEAPPRPCRFFCHRCSAEINPRLPDYTCPRCESGFIEELSEERSTENGSTSTASTSDQNRPSFEVCDQGLKPMFCMDHQHMFTFPPGYGQFALGIFDENFDLRAGMPMEDNRETENRREREMASRQRYSARQPRGRHIPRRQGQRQEGVPTLEGIIQQLVNGIIAPTAMPNIGMGPWGMLHSNPMDYAWGANGLDAIITQLLNQFENTGPPPADRERIKSLPTIQITEEHVVSCLECPVCKEDYSVGETVRQLPCNHLFHNDCIVPWLEQHDTCPVCRKSLSGQNTATDPPGLSGINFSPSSSSSSSSNSPSNENSANNL</sequence>
<evidence type="ECO:0000256" key="3">
    <source>
        <dbReference type="ARBA" id="ARBA00004496"/>
    </source>
</evidence>
<feature type="domain" description="RING-type" evidence="15">
    <location>
        <begin position="238"/>
        <end position="279"/>
    </location>
</feature>
<dbReference type="GO" id="GO:0000209">
    <property type="term" value="P:protein polyubiquitination"/>
    <property type="evidence" value="ECO:0007669"/>
    <property type="project" value="UniProtKB-ARBA"/>
</dbReference>
<dbReference type="GO" id="GO:0005634">
    <property type="term" value="C:nucleus"/>
    <property type="evidence" value="ECO:0007669"/>
    <property type="project" value="UniProtKB-SubCell"/>
</dbReference>
<dbReference type="GO" id="GO:0061630">
    <property type="term" value="F:ubiquitin protein ligase activity"/>
    <property type="evidence" value="ECO:0007669"/>
    <property type="project" value="UniProtKB-EC"/>
</dbReference>
<evidence type="ECO:0000256" key="6">
    <source>
        <dbReference type="ARBA" id="ARBA00022490"/>
    </source>
</evidence>
<proteinExistence type="predicted"/>
<dbReference type="CDD" id="cd16801">
    <property type="entry name" value="RING-H2_RNF126"/>
    <property type="match status" value="1"/>
</dbReference>
<evidence type="ECO:0000256" key="2">
    <source>
        <dbReference type="ARBA" id="ARBA00004123"/>
    </source>
</evidence>
<organism evidence="16 17">
    <name type="scientific">Esox lucius</name>
    <name type="common">Northern pike</name>
    <dbReference type="NCBI Taxonomy" id="8010"/>
    <lineage>
        <taxon>Eukaryota</taxon>
        <taxon>Metazoa</taxon>
        <taxon>Chordata</taxon>
        <taxon>Craniata</taxon>
        <taxon>Vertebrata</taxon>
        <taxon>Euteleostomi</taxon>
        <taxon>Actinopterygii</taxon>
        <taxon>Neopterygii</taxon>
        <taxon>Teleostei</taxon>
        <taxon>Protacanthopterygii</taxon>
        <taxon>Esociformes</taxon>
        <taxon>Esocidae</taxon>
        <taxon>Esox</taxon>
    </lineage>
</organism>
<reference evidence="16" key="2">
    <citation type="submission" date="2025-08" db="UniProtKB">
        <authorList>
            <consortium name="Ensembl"/>
        </authorList>
    </citation>
    <scope>IDENTIFICATION</scope>
</reference>
<dbReference type="PANTHER" id="PTHR15710">
    <property type="entry name" value="E3 UBIQUITIN-PROTEIN LIGASE PRAJA"/>
    <property type="match status" value="1"/>
</dbReference>
<comment type="pathway">
    <text evidence="4">Protein modification; protein ubiquitination.</text>
</comment>
<evidence type="ECO:0000256" key="1">
    <source>
        <dbReference type="ARBA" id="ARBA00000900"/>
    </source>
</evidence>
<evidence type="ECO:0000256" key="11">
    <source>
        <dbReference type="ARBA" id="ARBA00022833"/>
    </source>
</evidence>
<dbReference type="InterPro" id="IPR039525">
    <property type="entry name" value="RNF126-like_zinc-ribbon"/>
</dbReference>
<dbReference type="GO" id="GO:0005737">
    <property type="term" value="C:cytoplasm"/>
    <property type="evidence" value="ECO:0007669"/>
    <property type="project" value="UniProtKB-SubCell"/>
</dbReference>
<dbReference type="SMART" id="SM00184">
    <property type="entry name" value="RING"/>
    <property type="match status" value="1"/>
</dbReference>
<evidence type="ECO:0000256" key="4">
    <source>
        <dbReference type="ARBA" id="ARBA00004906"/>
    </source>
</evidence>
<dbReference type="Proteomes" id="UP000265140">
    <property type="component" value="Chromosome 3"/>
</dbReference>
<evidence type="ECO:0000313" key="17">
    <source>
        <dbReference type="Proteomes" id="UP000265140"/>
    </source>
</evidence>
<keyword evidence="6" id="KW-0963">Cytoplasm</keyword>
<keyword evidence="12" id="KW-0539">Nucleus</keyword>
<feature type="region of interest" description="Disordered" evidence="14">
    <location>
        <begin position="289"/>
        <end position="321"/>
    </location>
</feature>
<feature type="compositionally biased region" description="Basic residues" evidence="14">
    <location>
        <begin position="134"/>
        <end position="144"/>
    </location>
</feature>
<evidence type="ECO:0000256" key="9">
    <source>
        <dbReference type="ARBA" id="ARBA00022771"/>
    </source>
</evidence>
<comment type="subcellular location">
    <subcellularLocation>
        <location evidence="3">Cytoplasm</location>
    </subcellularLocation>
    <subcellularLocation>
        <location evidence="2">Nucleus</location>
    </subcellularLocation>
</comment>
<evidence type="ECO:0000256" key="7">
    <source>
        <dbReference type="ARBA" id="ARBA00022679"/>
    </source>
</evidence>
<evidence type="ECO:0000256" key="13">
    <source>
        <dbReference type="PROSITE-ProRule" id="PRU00175"/>
    </source>
</evidence>
<dbReference type="EC" id="2.3.2.27" evidence="5"/>